<dbReference type="Gene3D" id="1.10.10.60">
    <property type="entry name" value="Homeodomain-like"/>
    <property type="match status" value="3"/>
</dbReference>
<dbReference type="SUPFAM" id="SSF46689">
    <property type="entry name" value="Homeodomain-like"/>
    <property type="match status" value="2"/>
</dbReference>
<comment type="caution">
    <text evidence="9">The sequence shown here is derived from an EMBL/GenBank/DDBJ whole genome shotgun (WGS) entry which is preliminary data.</text>
</comment>
<dbReference type="GO" id="GO:0001006">
    <property type="term" value="F:RNA polymerase III type 3 promoter sequence-specific DNA binding"/>
    <property type="evidence" value="ECO:0007669"/>
    <property type="project" value="TreeGrafter"/>
</dbReference>
<evidence type="ECO:0000259" key="7">
    <source>
        <dbReference type="PROSITE" id="PS50090"/>
    </source>
</evidence>
<feature type="compositionally biased region" description="Polar residues" evidence="6">
    <location>
        <begin position="453"/>
        <end position="481"/>
    </location>
</feature>
<feature type="domain" description="Myb-like" evidence="7">
    <location>
        <begin position="157"/>
        <end position="207"/>
    </location>
</feature>
<gene>
    <name evidence="9" type="ORF">M0812_05291</name>
</gene>
<dbReference type="PANTHER" id="PTHR46621">
    <property type="entry name" value="SNRNA-ACTIVATING PROTEIN COMPLEX SUBUNIT 4"/>
    <property type="match status" value="1"/>
</dbReference>
<dbReference type="GO" id="GO:0042795">
    <property type="term" value="P:snRNA transcription by RNA polymerase II"/>
    <property type="evidence" value="ECO:0007669"/>
    <property type="project" value="TreeGrafter"/>
</dbReference>
<dbReference type="InterPro" id="IPR009057">
    <property type="entry name" value="Homeodomain-like_sf"/>
</dbReference>
<feature type="domain" description="HTH myb-type" evidence="8">
    <location>
        <begin position="161"/>
        <end position="211"/>
    </location>
</feature>
<keyword evidence="1" id="KW-0677">Repeat</keyword>
<dbReference type="PANTHER" id="PTHR46621:SF1">
    <property type="entry name" value="SNRNA-ACTIVATING PROTEIN COMPLEX SUBUNIT 4"/>
    <property type="match status" value="1"/>
</dbReference>
<protein>
    <submittedName>
        <fullName evidence="9">snRNA-activating protein complex subunit</fullName>
    </submittedName>
</protein>
<dbReference type="GO" id="GO:0042796">
    <property type="term" value="P:snRNA transcription by RNA polymerase III"/>
    <property type="evidence" value="ECO:0007669"/>
    <property type="project" value="TreeGrafter"/>
</dbReference>
<evidence type="ECO:0000256" key="1">
    <source>
        <dbReference type="ARBA" id="ARBA00022737"/>
    </source>
</evidence>
<dbReference type="FunFam" id="1.10.10.60:FF:000010">
    <property type="entry name" value="Transcriptional activator Myb isoform A"/>
    <property type="match status" value="1"/>
</dbReference>
<sequence>MKPTSVKTKKYEHVIRGLKPTLTLLEDFLIIMSSKTKPPTEQVLKLYKQLKKKQKKQHNSWKPKDDRKLKKLVKSHGVKKWSKIAKKMKKFDQTQCMIRYRKITNCSSKKGAWNKIEDNLLLQYVKQLGDTSWPQVSKLVIGRSPKQCRERWRNQLNPNIKRGPFSEEEKELLKQKVTELGTRWSILSTFFDGRPDNMLKNYYYSFIYQKKKKEPSNEILKKNVTKDIIQICKGNGTANKNRHLKAMMEKKLDLIENKLKKTFKNKNQKALRKRTFEKMENSKNNDQGTDHKMKIFNNKTIQTTKTDDNNQIKNQKIVHEIFDEKNLNNNQEQEQKQEQELEQETIIKKEQEQTQDQYKQEQEQEQEKEQERLFEQELFLTLSEPEIPRSPPRNTFSEDFQIFVPNLEQESLALTSTDSLFEESEIFNLENEKIKFFNNNINNNNNNNNSNSTTKDNTPNGNNTSQQKYNNSSTFYGSQPWNNTIQFDNENTYTENDFWADFETFDSYELHQLSSENQIIDLLNYDNTDLI</sequence>
<dbReference type="PROSITE" id="PS50090">
    <property type="entry name" value="MYB_LIKE"/>
    <property type="match status" value="3"/>
</dbReference>
<dbReference type="CDD" id="cd00167">
    <property type="entry name" value="SANT"/>
    <property type="match status" value="3"/>
</dbReference>
<dbReference type="AlphaFoldDB" id="A0AAV8A8U4"/>
<feature type="domain" description="Myb-like" evidence="7">
    <location>
        <begin position="53"/>
        <end position="104"/>
    </location>
</feature>
<feature type="compositionally biased region" description="Basic and acidic residues" evidence="6">
    <location>
        <begin position="274"/>
        <end position="293"/>
    </location>
</feature>
<feature type="region of interest" description="Disordered" evidence="6">
    <location>
        <begin position="274"/>
        <end position="312"/>
    </location>
</feature>
<dbReference type="PROSITE" id="PS51294">
    <property type="entry name" value="HTH_MYB"/>
    <property type="match status" value="3"/>
</dbReference>
<reference evidence="9" key="1">
    <citation type="submission" date="2022-08" db="EMBL/GenBank/DDBJ databases">
        <title>Novel sulphate-reducing endosymbionts in the free-living metamonad Anaeramoeba.</title>
        <authorList>
            <person name="Jerlstrom-Hultqvist J."/>
            <person name="Cepicka I."/>
            <person name="Gallot-Lavallee L."/>
            <person name="Salas-Leiva D."/>
            <person name="Curtis B.A."/>
            <person name="Zahonova K."/>
            <person name="Pipaliya S."/>
            <person name="Dacks J."/>
            <person name="Roger A.J."/>
        </authorList>
    </citation>
    <scope>NUCLEOTIDE SEQUENCE</scope>
    <source>
        <strain evidence="9">Busselton2</strain>
    </source>
</reference>
<evidence type="ECO:0000256" key="6">
    <source>
        <dbReference type="SAM" id="MobiDB-lite"/>
    </source>
</evidence>
<feature type="region of interest" description="Disordered" evidence="6">
    <location>
        <begin position="352"/>
        <end position="371"/>
    </location>
</feature>
<evidence type="ECO:0000256" key="5">
    <source>
        <dbReference type="ARBA" id="ARBA00023242"/>
    </source>
</evidence>
<dbReference type="InterPro" id="IPR001005">
    <property type="entry name" value="SANT/Myb"/>
</dbReference>
<feature type="domain" description="Myb-like" evidence="7">
    <location>
        <begin position="105"/>
        <end position="156"/>
    </location>
</feature>
<keyword evidence="2" id="KW-0805">Transcription regulation</keyword>
<dbReference type="SMART" id="SM00717">
    <property type="entry name" value="SANT"/>
    <property type="match status" value="3"/>
</dbReference>
<dbReference type="Proteomes" id="UP001146793">
    <property type="component" value="Unassembled WGS sequence"/>
</dbReference>
<keyword evidence="4" id="KW-0804">Transcription</keyword>
<organism evidence="9 10">
    <name type="scientific">Anaeramoeba flamelloides</name>
    <dbReference type="NCBI Taxonomy" id="1746091"/>
    <lineage>
        <taxon>Eukaryota</taxon>
        <taxon>Metamonada</taxon>
        <taxon>Anaeramoebidae</taxon>
        <taxon>Anaeramoeba</taxon>
    </lineage>
</organism>
<dbReference type="GO" id="GO:0000978">
    <property type="term" value="F:RNA polymerase II cis-regulatory region sequence-specific DNA binding"/>
    <property type="evidence" value="ECO:0007669"/>
    <property type="project" value="TreeGrafter"/>
</dbReference>
<dbReference type="GO" id="GO:0019185">
    <property type="term" value="C:snRNA-activating protein complex"/>
    <property type="evidence" value="ECO:0007669"/>
    <property type="project" value="TreeGrafter"/>
</dbReference>
<feature type="compositionally biased region" description="Low complexity" evidence="6">
    <location>
        <begin position="440"/>
        <end position="452"/>
    </location>
</feature>
<accession>A0AAV8A8U4</accession>
<evidence type="ECO:0000259" key="8">
    <source>
        <dbReference type="PROSITE" id="PS51294"/>
    </source>
</evidence>
<evidence type="ECO:0000256" key="2">
    <source>
        <dbReference type="ARBA" id="ARBA00023015"/>
    </source>
</evidence>
<keyword evidence="5" id="KW-0539">Nucleus</keyword>
<name>A0AAV8A8U4_9EUKA</name>
<evidence type="ECO:0000313" key="9">
    <source>
        <dbReference type="EMBL" id="KAJ3449147.1"/>
    </source>
</evidence>
<evidence type="ECO:0000256" key="4">
    <source>
        <dbReference type="ARBA" id="ARBA00023163"/>
    </source>
</evidence>
<dbReference type="EMBL" id="JANTQA010000012">
    <property type="protein sequence ID" value="KAJ3449147.1"/>
    <property type="molecule type" value="Genomic_DNA"/>
</dbReference>
<dbReference type="InterPro" id="IPR017930">
    <property type="entry name" value="Myb_dom"/>
</dbReference>
<feature type="domain" description="HTH myb-type" evidence="8">
    <location>
        <begin position="109"/>
        <end position="160"/>
    </location>
</feature>
<evidence type="ECO:0000313" key="10">
    <source>
        <dbReference type="Proteomes" id="UP001146793"/>
    </source>
</evidence>
<dbReference type="InterPro" id="IPR051575">
    <property type="entry name" value="Myb-like_DNA-bd"/>
</dbReference>
<dbReference type="Pfam" id="PF13921">
    <property type="entry name" value="Myb_DNA-bind_6"/>
    <property type="match status" value="1"/>
</dbReference>
<proteinExistence type="predicted"/>
<feature type="domain" description="HTH myb-type" evidence="8">
    <location>
        <begin position="53"/>
        <end position="89"/>
    </location>
</feature>
<dbReference type="Pfam" id="PF00249">
    <property type="entry name" value="Myb_DNA-binding"/>
    <property type="match status" value="1"/>
</dbReference>
<feature type="region of interest" description="Disordered" evidence="6">
    <location>
        <begin position="440"/>
        <end position="481"/>
    </location>
</feature>
<evidence type="ECO:0000256" key="3">
    <source>
        <dbReference type="ARBA" id="ARBA00023125"/>
    </source>
</evidence>
<keyword evidence="3" id="KW-0238">DNA-binding</keyword>